<evidence type="ECO:0000256" key="1">
    <source>
        <dbReference type="ARBA" id="ARBA00000847"/>
    </source>
</evidence>
<dbReference type="SUPFAM" id="SSF55811">
    <property type="entry name" value="Nudix"/>
    <property type="match status" value="1"/>
</dbReference>
<evidence type="ECO:0000256" key="7">
    <source>
        <dbReference type="ARBA" id="ARBA00032272"/>
    </source>
</evidence>
<gene>
    <name evidence="10" type="ORF">BKX93_22230</name>
</gene>
<sequence>MDLVEKRLSSELVYQGGFINVRKDRVALPDGNESSREYILHPGAVAVLAITPEGELVLERQYRYPAGREFIEIPAGKIDPDEAPEQTARRELLEETGYRAGRWTYLGTAHPCIGYSNEKISYYLAQELMLSERQLDAGEFLEVLTVPLDAAMNMALTGEICDSKSIVGLHWLAAYLGGRMRGVEI</sequence>
<dbReference type="PROSITE" id="PS00893">
    <property type="entry name" value="NUDIX_BOX"/>
    <property type="match status" value="1"/>
</dbReference>
<dbReference type="GeneID" id="68843917"/>
<dbReference type="KEGG" id="cvc:BKX93_22230"/>
<evidence type="ECO:0000256" key="5">
    <source>
        <dbReference type="ARBA" id="ARBA00022801"/>
    </source>
</evidence>
<dbReference type="Gene3D" id="3.90.79.10">
    <property type="entry name" value="Nucleoside Triphosphate Pyrophosphohydrolase"/>
    <property type="match status" value="1"/>
</dbReference>
<dbReference type="PROSITE" id="PS51462">
    <property type="entry name" value="NUDIX"/>
    <property type="match status" value="1"/>
</dbReference>
<dbReference type="InterPro" id="IPR015797">
    <property type="entry name" value="NUDIX_hydrolase-like_dom_sf"/>
</dbReference>
<evidence type="ECO:0000256" key="8">
    <source>
        <dbReference type="RuleBase" id="RU003476"/>
    </source>
</evidence>
<dbReference type="Proteomes" id="UP000178776">
    <property type="component" value="Chromosome"/>
</dbReference>
<feature type="domain" description="Nudix hydrolase" evidence="9">
    <location>
        <begin position="39"/>
        <end position="174"/>
    </location>
</feature>
<dbReference type="PRINTS" id="PR00502">
    <property type="entry name" value="NUDIXFAMILY"/>
</dbReference>
<dbReference type="InterPro" id="IPR020084">
    <property type="entry name" value="NUDIX_hydrolase_CS"/>
</dbReference>
<dbReference type="STRING" id="1108595.BKX93_22230"/>
<evidence type="ECO:0000256" key="6">
    <source>
        <dbReference type="ARBA" id="ARBA00032162"/>
    </source>
</evidence>
<evidence type="ECO:0000259" key="9">
    <source>
        <dbReference type="PROSITE" id="PS51462"/>
    </source>
</evidence>
<keyword evidence="5 8" id="KW-0378">Hydrolase</keyword>
<dbReference type="GO" id="GO:0005829">
    <property type="term" value="C:cytosol"/>
    <property type="evidence" value="ECO:0007669"/>
    <property type="project" value="TreeGrafter"/>
</dbReference>
<evidence type="ECO:0000313" key="10">
    <source>
        <dbReference type="EMBL" id="AOZ52460.1"/>
    </source>
</evidence>
<accession>A0A1D9LMB6</accession>
<comment type="similarity">
    <text evidence="3">Belongs to the Nudix hydrolase family. NudK subfamily.</text>
</comment>
<evidence type="ECO:0000256" key="2">
    <source>
        <dbReference type="ARBA" id="ARBA00001946"/>
    </source>
</evidence>
<reference evidence="10 11" key="1">
    <citation type="submission" date="2016-10" db="EMBL/GenBank/DDBJ databases">
        <title>Chromobacterium muskegensis sp. nov., an insecticidal bacterium isolated from Sphagnum bogs.</title>
        <authorList>
            <person name="Sparks M.E."/>
            <person name="Blackburn M.B."/>
            <person name="Gundersen-Rindal D.E."/>
            <person name="Mitchell A."/>
            <person name="Farrar R."/>
            <person name="Kuhar D."/>
        </authorList>
    </citation>
    <scope>NUCLEOTIDE SEQUENCE [LARGE SCALE GENOMIC DNA]</scope>
    <source>
        <strain evidence="10 11">21-1</strain>
    </source>
</reference>
<dbReference type="PANTHER" id="PTHR11839">
    <property type="entry name" value="UDP/ADP-SUGAR PYROPHOSPHATASE"/>
    <property type="match status" value="1"/>
</dbReference>
<dbReference type="AlphaFoldDB" id="A0A1D9LMB6"/>
<evidence type="ECO:0000256" key="4">
    <source>
        <dbReference type="ARBA" id="ARBA00016377"/>
    </source>
</evidence>
<dbReference type="PANTHER" id="PTHR11839:SF18">
    <property type="entry name" value="NUDIX HYDROLASE DOMAIN-CONTAINING PROTEIN"/>
    <property type="match status" value="1"/>
</dbReference>
<dbReference type="EMBL" id="CP017707">
    <property type="protein sequence ID" value="AOZ52460.1"/>
    <property type="molecule type" value="Genomic_DNA"/>
</dbReference>
<name>A0A1D9LMB6_9NEIS</name>
<organism evidence="10 11">
    <name type="scientific">Chromobacterium vaccinii</name>
    <dbReference type="NCBI Taxonomy" id="1108595"/>
    <lineage>
        <taxon>Bacteria</taxon>
        <taxon>Pseudomonadati</taxon>
        <taxon>Pseudomonadota</taxon>
        <taxon>Betaproteobacteria</taxon>
        <taxon>Neisseriales</taxon>
        <taxon>Chromobacteriaceae</taxon>
        <taxon>Chromobacterium</taxon>
    </lineage>
</organism>
<dbReference type="Pfam" id="PF00293">
    <property type="entry name" value="NUDIX"/>
    <property type="match status" value="1"/>
</dbReference>
<comment type="cofactor">
    <cofactor evidence="2">
        <name>Mg(2+)</name>
        <dbReference type="ChEBI" id="CHEBI:18420"/>
    </cofactor>
</comment>
<protein>
    <recommendedName>
        <fullName evidence="4">GDP-mannose pyrophosphatase</fullName>
    </recommendedName>
    <alternativeName>
        <fullName evidence="6">GDP-mannose hydrolase</fullName>
    </alternativeName>
    <alternativeName>
        <fullName evidence="7">GDPMK</fullName>
    </alternativeName>
</protein>
<comment type="catalytic activity">
    <reaction evidence="1">
        <text>GDP-alpha-D-mannose + H2O = alpha-D-mannose 1-phosphate + GMP + 2 H(+)</text>
        <dbReference type="Rhea" id="RHEA:27978"/>
        <dbReference type="ChEBI" id="CHEBI:15377"/>
        <dbReference type="ChEBI" id="CHEBI:15378"/>
        <dbReference type="ChEBI" id="CHEBI:57527"/>
        <dbReference type="ChEBI" id="CHEBI:58115"/>
        <dbReference type="ChEBI" id="CHEBI:58409"/>
    </reaction>
</comment>
<proteinExistence type="inferred from homology"/>
<dbReference type="GO" id="GO:0019693">
    <property type="term" value="P:ribose phosphate metabolic process"/>
    <property type="evidence" value="ECO:0007669"/>
    <property type="project" value="TreeGrafter"/>
</dbReference>
<dbReference type="RefSeq" id="WP_046156747.1">
    <property type="nucleotide sequence ID" value="NZ_CP017707.1"/>
</dbReference>
<evidence type="ECO:0000256" key="3">
    <source>
        <dbReference type="ARBA" id="ARBA00007275"/>
    </source>
</evidence>
<evidence type="ECO:0000313" key="11">
    <source>
        <dbReference type="Proteomes" id="UP000178776"/>
    </source>
</evidence>
<dbReference type="GO" id="GO:0016462">
    <property type="term" value="F:pyrophosphatase activity"/>
    <property type="evidence" value="ECO:0007669"/>
    <property type="project" value="UniProtKB-ARBA"/>
</dbReference>
<dbReference type="InterPro" id="IPR000086">
    <property type="entry name" value="NUDIX_hydrolase_dom"/>
</dbReference>
<dbReference type="GO" id="GO:0006753">
    <property type="term" value="P:nucleoside phosphate metabolic process"/>
    <property type="evidence" value="ECO:0007669"/>
    <property type="project" value="TreeGrafter"/>
</dbReference>
<dbReference type="InterPro" id="IPR020476">
    <property type="entry name" value="Nudix_hydrolase"/>
</dbReference>